<feature type="compositionally biased region" description="Gly residues" evidence="1">
    <location>
        <begin position="167"/>
        <end position="191"/>
    </location>
</feature>
<feature type="compositionally biased region" description="Basic and acidic residues" evidence="1">
    <location>
        <begin position="192"/>
        <end position="207"/>
    </location>
</feature>
<gene>
    <name evidence="4" type="ORF">PoB_000772300</name>
</gene>
<feature type="transmembrane region" description="Helical" evidence="2">
    <location>
        <begin position="111"/>
        <end position="133"/>
    </location>
</feature>
<dbReference type="AlphaFoldDB" id="A0AAV3YGF2"/>
<accession>A0AAV3YGF2</accession>
<feature type="region of interest" description="Disordered" evidence="1">
    <location>
        <begin position="137"/>
        <end position="294"/>
    </location>
</feature>
<keyword evidence="5" id="KW-1185">Reference proteome</keyword>
<comment type="caution">
    <text evidence="4">The sequence shown here is derived from an EMBL/GenBank/DDBJ whole genome shotgun (WGS) entry which is preliminary data.</text>
</comment>
<evidence type="ECO:0000256" key="1">
    <source>
        <dbReference type="SAM" id="MobiDB-lite"/>
    </source>
</evidence>
<keyword evidence="2" id="KW-0472">Membrane</keyword>
<dbReference type="Proteomes" id="UP000735302">
    <property type="component" value="Unassembled WGS sequence"/>
</dbReference>
<dbReference type="GO" id="GO:0005886">
    <property type="term" value="C:plasma membrane"/>
    <property type="evidence" value="ECO:0007669"/>
    <property type="project" value="TreeGrafter"/>
</dbReference>
<evidence type="ECO:0000259" key="3">
    <source>
        <dbReference type="Pfam" id="PF21299"/>
    </source>
</evidence>
<evidence type="ECO:0000313" key="5">
    <source>
        <dbReference type="Proteomes" id="UP000735302"/>
    </source>
</evidence>
<dbReference type="EMBL" id="BLXT01000921">
    <property type="protein sequence ID" value="GFN81217.1"/>
    <property type="molecule type" value="Genomic_DNA"/>
</dbReference>
<dbReference type="GO" id="GO:0007219">
    <property type="term" value="P:Notch signaling pathway"/>
    <property type="evidence" value="ECO:0007669"/>
    <property type="project" value="TreeGrafter"/>
</dbReference>
<keyword evidence="2" id="KW-1133">Transmembrane helix</keyword>
<name>A0AAV3YGF2_9GAST</name>
<dbReference type="GO" id="GO:0006509">
    <property type="term" value="P:membrane protein ectodomain proteolysis"/>
    <property type="evidence" value="ECO:0007669"/>
    <property type="project" value="TreeGrafter"/>
</dbReference>
<keyword evidence="4" id="KW-0645">Protease</keyword>
<dbReference type="Pfam" id="PF21299">
    <property type="entry name" value="ADAM10_Cys-rich"/>
    <property type="match status" value="1"/>
</dbReference>
<feature type="domain" description="ADAM10 cysteine-rich" evidence="3">
    <location>
        <begin position="3"/>
        <end position="79"/>
    </location>
</feature>
<proteinExistence type="predicted"/>
<evidence type="ECO:0000256" key="2">
    <source>
        <dbReference type="SAM" id="Phobius"/>
    </source>
</evidence>
<keyword evidence="4" id="KW-0482">Metalloprotease</keyword>
<dbReference type="InterPro" id="IPR049038">
    <property type="entry name" value="ADAM10_Cys-rich"/>
</dbReference>
<protein>
    <submittedName>
        <fullName evidence="4">Disintegrin and metalloproteinase domain-containing protein 10-like</fullName>
    </submittedName>
</protein>
<organism evidence="4 5">
    <name type="scientific">Plakobranchus ocellatus</name>
    <dbReference type="NCBI Taxonomy" id="259542"/>
    <lineage>
        <taxon>Eukaryota</taxon>
        <taxon>Metazoa</taxon>
        <taxon>Spiralia</taxon>
        <taxon>Lophotrochozoa</taxon>
        <taxon>Mollusca</taxon>
        <taxon>Gastropoda</taxon>
        <taxon>Heterobranchia</taxon>
        <taxon>Euthyneura</taxon>
        <taxon>Panpulmonata</taxon>
        <taxon>Sacoglossa</taxon>
        <taxon>Placobranchoidea</taxon>
        <taxon>Plakobranchidae</taxon>
        <taxon>Plakobranchus</taxon>
    </lineage>
</organism>
<keyword evidence="4" id="KW-0378">Hydrolase</keyword>
<dbReference type="PANTHER" id="PTHR45702:SF2">
    <property type="entry name" value="KUZBANIAN, ISOFORM A"/>
    <property type="match status" value="1"/>
</dbReference>
<sequence>MEALCYISCTNPRTRKCVSSYDIKEVNRPENVAFRNLLLNVTRKRLGKMSVMEPDGIQLPAGSPCDNFRGYCDVFHKCRGVDADGPLARLKNLIFNRETLENIEEWIVRHWWAVLLMGIALIVVMGAFIKICAVHTPSSNPRKPKARQLTLPRTLQRRRHHHNQQGNRGGNNAGGGGGGGGGGGAGQSSGGGRERRPLARSVEERKPNRPLAQEPPPPYSSAVPLTSVEIVGAPSSSSSPAAPMIEPVGAPDLSAIPPGGPKRGRGGGRAMKDASGGGNKGKKGGKKDLELQRL</sequence>
<dbReference type="GO" id="GO:0004222">
    <property type="term" value="F:metalloendopeptidase activity"/>
    <property type="evidence" value="ECO:0007669"/>
    <property type="project" value="TreeGrafter"/>
</dbReference>
<feature type="compositionally biased region" description="Low complexity" evidence="1">
    <location>
        <begin position="233"/>
        <end position="243"/>
    </location>
</feature>
<reference evidence="4 5" key="1">
    <citation type="journal article" date="2021" name="Elife">
        <title>Chloroplast acquisition without the gene transfer in kleptoplastic sea slugs, Plakobranchus ocellatus.</title>
        <authorList>
            <person name="Maeda T."/>
            <person name="Takahashi S."/>
            <person name="Yoshida T."/>
            <person name="Shimamura S."/>
            <person name="Takaki Y."/>
            <person name="Nagai Y."/>
            <person name="Toyoda A."/>
            <person name="Suzuki Y."/>
            <person name="Arimoto A."/>
            <person name="Ishii H."/>
            <person name="Satoh N."/>
            <person name="Nishiyama T."/>
            <person name="Hasebe M."/>
            <person name="Maruyama T."/>
            <person name="Minagawa J."/>
            <person name="Obokata J."/>
            <person name="Shigenobu S."/>
        </authorList>
    </citation>
    <scope>NUCLEOTIDE SEQUENCE [LARGE SCALE GENOMIC DNA]</scope>
</reference>
<keyword evidence="2" id="KW-0812">Transmembrane</keyword>
<dbReference type="PANTHER" id="PTHR45702">
    <property type="entry name" value="ADAM10/ADAM17 METALLOPEPTIDASE FAMILY MEMBER"/>
    <property type="match status" value="1"/>
</dbReference>
<evidence type="ECO:0000313" key="4">
    <source>
        <dbReference type="EMBL" id="GFN81217.1"/>
    </source>
</evidence>
<dbReference type="InterPro" id="IPR051489">
    <property type="entry name" value="ADAM_Metalloproteinase"/>
</dbReference>